<sequence>MQLHVAGCSYITADAVVKAVKTLVEHKGSLKQVRLNGVSHITKEHLDILKSILGVNHQPSFYSDWCSQTFNNSKDDGRPIDVDICPKCVSPRLVFDCTRQTCRLMKSRGGECRGCIFCIPRCGDCGGCVGLQELGEESACSHLLCLECWLRFPKCNMCNRPYCTKHKGSDLTGCSSKMMPAGFICQECQRHEDLLFDLQD</sequence>
<dbReference type="OrthoDB" id="10044893at2759"/>
<evidence type="ECO:0000313" key="1">
    <source>
        <dbReference type="EMBL" id="MQL76265.1"/>
    </source>
</evidence>
<keyword evidence="2" id="KW-1185">Reference proteome</keyword>
<dbReference type="AlphaFoldDB" id="A0A843TYT5"/>
<reference evidence="1" key="1">
    <citation type="submission" date="2017-07" db="EMBL/GenBank/DDBJ databases">
        <title>Taro Niue Genome Assembly and Annotation.</title>
        <authorList>
            <person name="Atibalentja N."/>
            <person name="Keating K."/>
            <person name="Fields C.J."/>
        </authorList>
    </citation>
    <scope>NUCLEOTIDE SEQUENCE</scope>
    <source>
        <strain evidence="1">Niue_2</strain>
        <tissue evidence="1">Leaf</tissue>
    </source>
</reference>
<dbReference type="EMBL" id="NMUH01000288">
    <property type="protein sequence ID" value="MQL76265.1"/>
    <property type="molecule type" value="Genomic_DNA"/>
</dbReference>
<proteinExistence type="predicted"/>
<accession>A0A843TYT5</accession>
<gene>
    <name evidence="1" type="ORF">Taro_008653</name>
</gene>
<protein>
    <submittedName>
        <fullName evidence="1">Uncharacterized protein</fullName>
    </submittedName>
</protein>
<evidence type="ECO:0000313" key="2">
    <source>
        <dbReference type="Proteomes" id="UP000652761"/>
    </source>
</evidence>
<comment type="caution">
    <text evidence="1">The sequence shown here is derived from an EMBL/GenBank/DDBJ whole genome shotgun (WGS) entry which is preliminary data.</text>
</comment>
<organism evidence="1 2">
    <name type="scientific">Colocasia esculenta</name>
    <name type="common">Wild taro</name>
    <name type="synonym">Arum esculentum</name>
    <dbReference type="NCBI Taxonomy" id="4460"/>
    <lineage>
        <taxon>Eukaryota</taxon>
        <taxon>Viridiplantae</taxon>
        <taxon>Streptophyta</taxon>
        <taxon>Embryophyta</taxon>
        <taxon>Tracheophyta</taxon>
        <taxon>Spermatophyta</taxon>
        <taxon>Magnoliopsida</taxon>
        <taxon>Liliopsida</taxon>
        <taxon>Araceae</taxon>
        <taxon>Aroideae</taxon>
        <taxon>Colocasieae</taxon>
        <taxon>Colocasia</taxon>
    </lineage>
</organism>
<name>A0A843TYT5_COLES</name>
<dbReference type="Proteomes" id="UP000652761">
    <property type="component" value="Unassembled WGS sequence"/>
</dbReference>